<dbReference type="InterPro" id="IPR013022">
    <property type="entry name" value="Xyl_isomerase-like_TIM-brl"/>
</dbReference>
<feature type="active site" description="Proton donor/acceptor" evidence="3">
    <location>
        <position position="144"/>
    </location>
</feature>
<dbReference type="InterPro" id="IPR036237">
    <property type="entry name" value="Xyl_isomerase-like_sf"/>
</dbReference>
<dbReference type="Pfam" id="PF01261">
    <property type="entry name" value="AP_endonuc_2"/>
    <property type="match status" value="1"/>
</dbReference>
<dbReference type="AlphaFoldDB" id="A0A1H2FZQ3"/>
<dbReference type="PIRSF" id="PIRSF006241">
    <property type="entry name" value="HyI"/>
    <property type="match status" value="1"/>
</dbReference>
<dbReference type="STRING" id="1434072.SAMN05216210_1919"/>
<gene>
    <name evidence="5" type="ORF">SAMN05216210_1919</name>
</gene>
<organism evidence="5 6">
    <name type="scientific">Halopseudomonas salegens</name>
    <dbReference type="NCBI Taxonomy" id="1434072"/>
    <lineage>
        <taxon>Bacteria</taxon>
        <taxon>Pseudomonadati</taxon>
        <taxon>Pseudomonadota</taxon>
        <taxon>Gammaproteobacteria</taxon>
        <taxon>Pseudomonadales</taxon>
        <taxon>Pseudomonadaceae</taxon>
        <taxon>Halopseudomonas</taxon>
    </lineage>
</organism>
<feature type="active site" description="Proton donor/acceptor" evidence="3">
    <location>
        <position position="241"/>
    </location>
</feature>
<dbReference type="Gene3D" id="3.20.20.150">
    <property type="entry name" value="Divalent-metal-dependent TIM barrel enzymes"/>
    <property type="match status" value="1"/>
</dbReference>
<dbReference type="GO" id="GO:0046487">
    <property type="term" value="P:glyoxylate metabolic process"/>
    <property type="evidence" value="ECO:0007669"/>
    <property type="project" value="TreeGrafter"/>
</dbReference>
<protein>
    <submittedName>
        <fullName evidence="5">Hydroxypyruvate isomerase</fullName>
    </submittedName>
</protein>
<proteinExistence type="inferred from homology"/>
<dbReference type="InterPro" id="IPR050417">
    <property type="entry name" value="Sugar_Epim/Isomerase"/>
</dbReference>
<dbReference type="OrthoDB" id="9786584at2"/>
<evidence type="ECO:0000259" key="4">
    <source>
        <dbReference type="Pfam" id="PF01261"/>
    </source>
</evidence>
<dbReference type="InterPro" id="IPR026040">
    <property type="entry name" value="HyI-like"/>
</dbReference>
<keyword evidence="5" id="KW-0670">Pyruvate</keyword>
<dbReference type="RefSeq" id="WP_092386350.1">
    <property type="nucleotide sequence ID" value="NZ_LT629787.1"/>
</dbReference>
<evidence type="ECO:0000313" key="5">
    <source>
        <dbReference type="EMBL" id="SDU12710.1"/>
    </source>
</evidence>
<dbReference type="GO" id="GO:0008903">
    <property type="term" value="F:hydroxypyruvate isomerase activity"/>
    <property type="evidence" value="ECO:0007669"/>
    <property type="project" value="TreeGrafter"/>
</dbReference>
<reference evidence="6" key="1">
    <citation type="submission" date="2016-10" db="EMBL/GenBank/DDBJ databases">
        <authorList>
            <person name="Varghese N."/>
            <person name="Submissions S."/>
        </authorList>
    </citation>
    <scope>NUCLEOTIDE SEQUENCE [LARGE SCALE GENOMIC DNA]</scope>
    <source>
        <strain evidence="6">CECT 8338</strain>
    </source>
</reference>
<keyword evidence="6" id="KW-1185">Reference proteome</keyword>
<comment type="similarity">
    <text evidence="2">Belongs to the hyi family.</text>
</comment>
<accession>A0A1H2FZQ3</accession>
<evidence type="ECO:0000256" key="2">
    <source>
        <dbReference type="PIRNR" id="PIRNR006241"/>
    </source>
</evidence>
<keyword evidence="1 2" id="KW-0413">Isomerase</keyword>
<evidence type="ECO:0000256" key="1">
    <source>
        <dbReference type="ARBA" id="ARBA00023235"/>
    </source>
</evidence>
<dbReference type="PANTHER" id="PTHR43489">
    <property type="entry name" value="ISOMERASE"/>
    <property type="match status" value="1"/>
</dbReference>
<evidence type="ECO:0000256" key="3">
    <source>
        <dbReference type="PIRSR" id="PIRSR006241-50"/>
    </source>
</evidence>
<name>A0A1H2FZQ3_9GAMM</name>
<evidence type="ECO:0000313" key="6">
    <source>
        <dbReference type="Proteomes" id="UP000243924"/>
    </source>
</evidence>
<sequence length="266" mass="28658">MAWPLAANLSMLFTEAELVERAGLARHAGFAGVEIQFPYSLPATDLQQVLQHNRLPLVLINLPAADLLQGGPGLAAVPGREADFARALEQALRYAEVARPLQVNVLPGRLADGVDREQALELLGKHLRAAGNAFADLGIGVVCEAINSHDMPGFLLDGSDALLLMLQRVGHTNVRAQIDLYHLARMQEDIGLALNRLQGFIGHIQFADYPGRHEPGTGAMDYSALAGLLQAVDYEGWLAAEYQPAGLTAEGLAWMDVWRQSGLTAV</sequence>
<dbReference type="PANTHER" id="PTHR43489:SF6">
    <property type="entry name" value="HYDROXYPYRUVATE ISOMERASE-RELATED"/>
    <property type="match status" value="1"/>
</dbReference>
<dbReference type="EMBL" id="LT629787">
    <property type="protein sequence ID" value="SDU12710.1"/>
    <property type="molecule type" value="Genomic_DNA"/>
</dbReference>
<dbReference type="SUPFAM" id="SSF51658">
    <property type="entry name" value="Xylose isomerase-like"/>
    <property type="match status" value="1"/>
</dbReference>
<dbReference type="Proteomes" id="UP000243924">
    <property type="component" value="Chromosome I"/>
</dbReference>
<feature type="domain" description="Xylose isomerase-like TIM barrel" evidence="4">
    <location>
        <begin position="24"/>
        <end position="256"/>
    </location>
</feature>